<evidence type="ECO:0000313" key="2">
    <source>
        <dbReference type="EMBL" id="ALO48431.1"/>
    </source>
</evidence>
<name>A0A0S2KK50_9BACT</name>
<dbReference type="RefSeq" id="WP_025065852.1">
    <property type="nucleotide sequence ID" value="NZ_CAUPOR010000022.1"/>
</dbReference>
<evidence type="ECO:0000313" key="3">
    <source>
        <dbReference type="Proteomes" id="UP000056252"/>
    </source>
</evidence>
<feature type="chain" id="PRO_5006601817" description="Lipoprotein" evidence="1">
    <location>
        <begin position="23"/>
        <end position="193"/>
    </location>
</feature>
<dbReference type="KEGG" id="peo:AS203_04500"/>
<dbReference type="STRING" id="76123.AS203_04500"/>
<accession>A0A0S2KK50</accession>
<feature type="signal peptide" evidence="1">
    <location>
        <begin position="1"/>
        <end position="22"/>
    </location>
</feature>
<proteinExistence type="predicted"/>
<dbReference type="EMBL" id="CP013195">
    <property type="protein sequence ID" value="ALO48431.1"/>
    <property type="molecule type" value="Genomic_DNA"/>
</dbReference>
<keyword evidence="3" id="KW-1185">Reference proteome</keyword>
<dbReference type="PROSITE" id="PS51257">
    <property type="entry name" value="PROKAR_LIPOPROTEIN"/>
    <property type="match status" value="1"/>
</dbReference>
<evidence type="ECO:0008006" key="4">
    <source>
        <dbReference type="Google" id="ProtNLM"/>
    </source>
</evidence>
<dbReference type="Proteomes" id="UP000056252">
    <property type="component" value="Chromosome"/>
</dbReference>
<sequence length="193" mass="22562">MRKMITWMAVAAIAVLPLALTGCEEDHYYQTDNYYYHYGRDQQGQNNDDDFWISMAQTMAGKWRGTLRAYEVDKSGKAVDSVDFSTDIEFIQRHSRAIGGTGMQYDFKKGNQSDNADYVRAFSWEIDRQSGDVYLTYKEQKGDYKMRIPYKELNLNDRVFTGFLYAADGGEVDDFYFERYLTNAKQMKIVFEE</sequence>
<dbReference type="AlphaFoldDB" id="A0A0S2KK50"/>
<protein>
    <recommendedName>
        <fullName evidence="4">Lipoprotein</fullName>
    </recommendedName>
</protein>
<evidence type="ECO:0000256" key="1">
    <source>
        <dbReference type="SAM" id="SignalP"/>
    </source>
</evidence>
<keyword evidence="1" id="KW-0732">Signal</keyword>
<reference evidence="3" key="1">
    <citation type="submission" date="2015-11" db="EMBL/GenBank/DDBJ databases">
        <authorList>
            <person name="Holder M.E."/>
            <person name="Ajami N.J."/>
            <person name="Petrosino J.F."/>
        </authorList>
    </citation>
    <scope>NUCLEOTIDE SEQUENCE [LARGE SCALE GENOMIC DNA]</scope>
    <source>
        <strain evidence="3">F0113</strain>
    </source>
</reference>
<gene>
    <name evidence="2" type="ORF">AS203_04500</name>
</gene>
<dbReference type="OrthoDB" id="1078253at2"/>
<organism evidence="2 3">
    <name type="scientific">Hoylesella enoeca</name>
    <dbReference type="NCBI Taxonomy" id="76123"/>
    <lineage>
        <taxon>Bacteria</taxon>
        <taxon>Pseudomonadati</taxon>
        <taxon>Bacteroidota</taxon>
        <taxon>Bacteroidia</taxon>
        <taxon>Bacteroidales</taxon>
        <taxon>Prevotellaceae</taxon>
        <taxon>Hoylesella</taxon>
    </lineage>
</organism>